<keyword evidence="2" id="KW-1185">Reference proteome</keyword>
<name>A0ABR0B8T1_9CRUS</name>
<proteinExistence type="predicted"/>
<gene>
    <name evidence="1" type="ORF">OUZ56_032392</name>
</gene>
<evidence type="ECO:0000313" key="2">
    <source>
        <dbReference type="Proteomes" id="UP001234178"/>
    </source>
</evidence>
<sequence length="242" mass="23472">MPGESANEMDGVLRLSAGNDPLGAALRAAKREAPPAGLEGRVAARLGVPLVAGGIAASVPTAKVAVAATKGMAGVALKLAALAVVGVGLGVGGSAGRAGAGDGFRFSPVGAAARRRCTDGGGESGGAGPASPALGACCGPVDVPAAAGPSVDTLAAEAALLTEARNALATGDLGAARAALARHRASFPAGALVLERNVLELEVRAKSGDSGAAREAARLAADPRYRPYQQRLRTLAAPVPAP</sequence>
<evidence type="ECO:0000313" key="1">
    <source>
        <dbReference type="EMBL" id="KAK4044986.1"/>
    </source>
</evidence>
<reference evidence="1 2" key="1">
    <citation type="journal article" date="2023" name="Nucleic Acids Res.">
        <title>The hologenome of Daphnia magna reveals possible DNA methylation and microbiome-mediated evolution of the host genome.</title>
        <authorList>
            <person name="Chaturvedi A."/>
            <person name="Li X."/>
            <person name="Dhandapani V."/>
            <person name="Marshall H."/>
            <person name="Kissane S."/>
            <person name="Cuenca-Cambronero M."/>
            <person name="Asole G."/>
            <person name="Calvet F."/>
            <person name="Ruiz-Romero M."/>
            <person name="Marangio P."/>
            <person name="Guigo R."/>
            <person name="Rago D."/>
            <person name="Mirbahai L."/>
            <person name="Eastwood N."/>
            <person name="Colbourne J.K."/>
            <person name="Zhou J."/>
            <person name="Mallon E."/>
            <person name="Orsini L."/>
        </authorList>
    </citation>
    <scope>NUCLEOTIDE SEQUENCE [LARGE SCALE GENOMIC DNA]</scope>
    <source>
        <strain evidence="1">LRV0_1</strain>
    </source>
</reference>
<dbReference type="Proteomes" id="UP001234178">
    <property type="component" value="Unassembled WGS sequence"/>
</dbReference>
<comment type="caution">
    <text evidence="1">The sequence shown here is derived from an EMBL/GenBank/DDBJ whole genome shotgun (WGS) entry which is preliminary data.</text>
</comment>
<organism evidence="1 2">
    <name type="scientific">Daphnia magna</name>
    <dbReference type="NCBI Taxonomy" id="35525"/>
    <lineage>
        <taxon>Eukaryota</taxon>
        <taxon>Metazoa</taxon>
        <taxon>Ecdysozoa</taxon>
        <taxon>Arthropoda</taxon>
        <taxon>Crustacea</taxon>
        <taxon>Branchiopoda</taxon>
        <taxon>Diplostraca</taxon>
        <taxon>Cladocera</taxon>
        <taxon>Anomopoda</taxon>
        <taxon>Daphniidae</taxon>
        <taxon>Daphnia</taxon>
    </lineage>
</organism>
<protein>
    <submittedName>
        <fullName evidence="1">Uncharacterized protein</fullName>
    </submittedName>
</protein>
<accession>A0ABR0B8T1</accession>
<dbReference type="EMBL" id="JAOYFB010000041">
    <property type="protein sequence ID" value="KAK4044986.1"/>
    <property type="molecule type" value="Genomic_DNA"/>
</dbReference>